<dbReference type="GO" id="GO:0006260">
    <property type="term" value="P:DNA replication"/>
    <property type="evidence" value="ECO:0007669"/>
    <property type="project" value="InterPro"/>
</dbReference>
<accession>A0AAE2RCD8</accession>
<evidence type="ECO:0000313" key="2">
    <source>
        <dbReference type="EMBL" id="MBF2715708.1"/>
    </source>
</evidence>
<protein>
    <recommendedName>
        <fullName evidence="4">Zinc finger CHC2-type domain-containing protein</fullName>
    </recommendedName>
</protein>
<dbReference type="Gene3D" id="3.90.580.10">
    <property type="entry name" value="Zinc finger, CHC2-type domain"/>
    <property type="match status" value="1"/>
</dbReference>
<dbReference type="Proteomes" id="UP000655037">
    <property type="component" value="Unassembled WGS sequence"/>
</dbReference>
<sequence>MTSPIIDDFVTRARDVTVSDAMDRLGIVEPKGRTEYQGPCPRCHDGTDRFSVNRTKNVFNCRTCGGGRDGIGLAAVWRDLDLRNRAEFLMACGHALGETVPAEGEQETEEQRLAREQRAADSRAKAYKKRAENDAKADQQRQKAINLGRNLWLNALDCLAAGQREAEGYALIRSYLRFRTGFWPHDGVFEHIRFLPRATYYGVDEWKRPMSIYVGPALSIPFVNLDFRITGSQQLWINLANKPKFRPVLLDAEGKPLSSKKMHGVKKGSILPVFGNPEAKRWVVGEGIENPAAWAGPEGWREDTFYLAAGDIGNLAGPRDPASDFKHPTLTTVDKIGRARRVNVQGPKPKPDQAPDDAMQVPAHVTELLVLADGDSEPVQTAACLARMAARLKRPGLDIQIVYPPEGTDFSEAFADGVRHWAASGREFPAFLECDDNG</sequence>
<reference evidence="2" key="1">
    <citation type="submission" date="2020-11" db="EMBL/GenBank/DDBJ databases">
        <title>Agrobacterium vitis strain K377 genome.</title>
        <authorList>
            <person name="Xi H."/>
        </authorList>
    </citation>
    <scope>NUCLEOTIDE SEQUENCE</scope>
    <source>
        <strain evidence="2">K377</strain>
    </source>
</reference>
<evidence type="ECO:0000313" key="3">
    <source>
        <dbReference type="Proteomes" id="UP000655037"/>
    </source>
</evidence>
<dbReference type="GO" id="GO:0003677">
    <property type="term" value="F:DNA binding"/>
    <property type="evidence" value="ECO:0007669"/>
    <property type="project" value="InterPro"/>
</dbReference>
<evidence type="ECO:0008006" key="4">
    <source>
        <dbReference type="Google" id="ProtNLM"/>
    </source>
</evidence>
<dbReference type="RefSeq" id="WP_194416726.1">
    <property type="nucleotide sequence ID" value="NZ_JACXXJ020000005.1"/>
</dbReference>
<feature type="compositionally biased region" description="Basic and acidic residues" evidence="1">
    <location>
        <begin position="109"/>
        <end position="139"/>
    </location>
</feature>
<feature type="region of interest" description="Disordered" evidence="1">
    <location>
        <begin position="100"/>
        <end position="139"/>
    </location>
</feature>
<dbReference type="SUPFAM" id="SSF57783">
    <property type="entry name" value="Zinc beta-ribbon"/>
    <property type="match status" value="1"/>
</dbReference>
<gene>
    <name evidence="2" type="ORF">IEI95_015930</name>
</gene>
<proteinExistence type="predicted"/>
<organism evidence="2 3">
    <name type="scientific">Agrobacterium vitis</name>
    <name type="common">Rhizobium vitis</name>
    <dbReference type="NCBI Taxonomy" id="373"/>
    <lineage>
        <taxon>Bacteria</taxon>
        <taxon>Pseudomonadati</taxon>
        <taxon>Pseudomonadota</taxon>
        <taxon>Alphaproteobacteria</taxon>
        <taxon>Hyphomicrobiales</taxon>
        <taxon>Rhizobiaceae</taxon>
        <taxon>Rhizobium/Agrobacterium group</taxon>
        <taxon>Agrobacterium</taxon>
    </lineage>
</organism>
<dbReference type="EMBL" id="JACXXJ020000005">
    <property type="protein sequence ID" value="MBF2715708.1"/>
    <property type="molecule type" value="Genomic_DNA"/>
</dbReference>
<dbReference type="GO" id="GO:0008270">
    <property type="term" value="F:zinc ion binding"/>
    <property type="evidence" value="ECO:0007669"/>
    <property type="project" value="InterPro"/>
</dbReference>
<dbReference type="InterPro" id="IPR036977">
    <property type="entry name" value="DNA_primase_Znf_CHC2"/>
</dbReference>
<dbReference type="AlphaFoldDB" id="A0AAE2RCD8"/>
<comment type="caution">
    <text evidence="2">The sequence shown here is derived from an EMBL/GenBank/DDBJ whole genome shotgun (WGS) entry which is preliminary data.</text>
</comment>
<evidence type="ECO:0000256" key="1">
    <source>
        <dbReference type="SAM" id="MobiDB-lite"/>
    </source>
</evidence>
<name>A0AAE2RCD8_AGRVI</name>